<organism evidence="1 2">
    <name type="scientific">Vitreoscilla filiformis</name>
    <dbReference type="NCBI Taxonomy" id="63"/>
    <lineage>
        <taxon>Bacteria</taxon>
        <taxon>Pseudomonadati</taxon>
        <taxon>Pseudomonadota</taxon>
        <taxon>Betaproteobacteria</taxon>
        <taxon>Neisseriales</taxon>
        <taxon>Neisseriaceae</taxon>
        <taxon>Vitreoscilla</taxon>
    </lineage>
</organism>
<keyword evidence="2" id="KW-1185">Reference proteome</keyword>
<accession>A0A221KCI3</accession>
<dbReference type="OrthoDB" id="9204584at2"/>
<evidence type="ECO:0000313" key="1">
    <source>
        <dbReference type="EMBL" id="ASM76679.1"/>
    </source>
</evidence>
<dbReference type="AlphaFoldDB" id="A0A221KCI3"/>
<evidence type="ECO:0000313" key="2">
    <source>
        <dbReference type="Proteomes" id="UP000199729"/>
    </source>
</evidence>
<name>A0A221KCI3_VITFI</name>
<dbReference type="Gene3D" id="3.40.50.300">
    <property type="entry name" value="P-loop containing nucleotide triphosphate hydrolases"/>
    <property type="match status" value="1"/>
</dbReference>
<dbReference type="KEGG" id="vff:VITFI_CDS0901"/>
<protein>
    <submittedName>
        <fullName evidence="1">Uncharacterized protein</fullName>
    </submittedName>
</protein>
<reference evidence="1 2" key="1">
    <citation type="submission" date="2017-07" db="EMBL/GenBank/DDBJ databases">
        <title>Complete Genome Sequence of the cosmetic ferment Vitreoscilla filiformis (ATCC15551).</title>
        <authorList>
            <person name="Contreras S."/>
            <person name="Sagory-Zalkind P."/>
            <person name="Blanquart H."/>
            <person name="Iltis A."/>
            <person name="Morand S.C."/>
        </authorList>
    </citation>
    <scope>NUCLEOTIDE SEQUENCE [LARGE SCALE GENOMIC DNA]</scope>
    <source>
        <strain evidence="1 2">ATCC 15551</strain>
    </source>
</reference>
<dbReference type="RefSeq" id="WP_089415971.1">
    <property type="nucleotide sequence ID" value="NZ_CP022423.1"/>
</dbReference>
<dbReference type="EMBL" id="CP022423">
    <property type="protein sequence ID" value="ASM76679.1"/>
    <property type="molecule type" value="Genomic_DNA"/>
</dbReference>
<dbReference type="Proteomes" id="UP000199729">
    <property type="component" value="Chromosome"/>
</dbReference>
<sequence>MSEAAFRQACFVETPPWPVRWWPGASRTWGLARTALHHFLTLAPERIEATHWQAVARCLRWTGGEAGRWLRPVRILNRQEALADAGLQQTMPALAEVLAACQDECVGLNWVRQAAMGGACVLPSPFAVGQQLRSQDSHELDKGLNALRFVDAQARQSVFVLQNISSADSLYLPQSHMLIYLAHARQADVRSLWQALFTRLAAWGAWPDRGSMARRWGGVLVSNHRPGHFFYESLSALVKLAQDETLAASIPALIQREDHDFYDLAPVFPAWPHRRCSRQQLMEASQQGTWFVHLGDNPHQRAARTALYDTLDARLMAHAQAHPTTAAREALAALDGAQPLLWVGIEGQKRCWLEQEDGLARLVQRLVQPHPRLGVVIDGWTLPLTPGPRNQAEAQTDRAIAHRLRERLPSGVRCAVLVGADSATKLGVAARVDFFVTNFAGGSLHVSRLARRPGVAHLSQALGRHSVAEGVQLHPHPDVRLLPLRWVADRPAPSGTQEMAALSYSIAPEALCDFVAPRFEASLRPAKAPAPVRLFLELPFCIDPAAREAFRRACLGRMVEIFPTLPGADRLATLADEPAERWQRTWVYGLFPANEAAALPGPHEWWLWLGDPLVRAQLHTLQFMENARQQGQHLSVDEVLSAGHCALDNHLTRFLSGQDAPFGACGPTMLAAAMARLSRDVRFIGWADAWADSVQRLCALLDWDADVFPAELPAPCVPPGAFTATQTERLRACVQLDAQLYAAARRLAPGWNIAGDQGLS</sequence>
<dbReference type="InterPro" id="IPR027417">
    <property type="entry name" value="P-loop_NTPase"/>
</dbReference>
<gene>
    <name evidence="1" type="ORF">VITFI_CDS0901</name>
</gene>
<proteinExistence type="predicted"/>